<reference evidence="6 8" key="2">
    <citation type="submission" date="2023-11" db="EMBL/GenBank/DDBJ databases">
        <title>MicrobeMod: A computational toolkit for identifying prokaryotic methylation and restriction-modification with nanopore sequencing.</title>
        <authorList>
            <person name="Crits-Christoph A."/>
            <person name="Kang S.C."/>
            <person name="Lee H."/>
            <person name="Ostrov N."/>
        </authorList>
    </citation>
    <scope>NUCLEOTIDE SEQUENCE [LARGE SCALE GENOMIC DNA]</scope>
    <source>
        <strain evidence="6 8">ATCC 23090</strain>
    </source>
</reference>
<dbReference type="Proteomes" id="UP001326715">
    <property type="component" value="Chromosome"/>
</dbReference>
<reference evidence="5 7" key="1">
    <citation type="submission" date="2016-11" db="EMBL/GenBank/DDBJ databases">
        <authorList>
            <person name="Jaros S."/>
            <person name="Januszkiewicz K."/>
            <person name="Wedrychowicz H."/>
        </authorList>
    </citation>
    <scope>NUCLEOTIDE SEQUENCE [LARGE SCALE GENOMIC DNA]</scope>
    <source>
        <strain evidence="5 7">DSM 784</strain>
    </source>
</reference>
<dbReference type="GO" id="GO:0006298">
    <property type="term" value="P:mismatch repair"/>
    <property type="evidence" value="ECO:0007669"/>
    <property type="project" value="InterPro"/>
</dbReference>
<dbReference type="SMART" id="SM00534">
    <property type="entry name" value="MUTSac"/>
    <property type="match status" value="1"/>
</dbReference>
<dbReference type="OrthoDB" id="9802448at2"/>
<dbReference type="GO" id="GO:0030983">
    <property type="term" value="F:mismatched DNA binding"/>
    <property type="evidence" value="ECO:0007669"/>
    <property type="project" value="InterPro"/>
</dbReference>
<evidence type="ECO:0000313" key="7">
    <source>
        <dbReference type="Proteomes" id="UP000183788"/>
    </source>
</evidence>
<dbReference type="EMBL" id="FPIZ01000004">
    <property type="protein sequence ID" value="SFW40981.1"/>
    <property type="molecule type" value="Genomic_DNA"/>
</dbReference>
<dbReference type="Gene3D" id="3.40.50.300">
    <property type="entry name" value="P-loop containing nucleotide triphosphate hydrolases"/>
    <property type="match status" value="1"/>
</dbReference>
<keyword evidence="2" id="KW-0067">ATP-binding</keyword>
<dbReference type="PANTHER" id="PTHR11361:SF34">
    <property type="entry name" value="DNA MISMATCH REPAIR PROTEIN MSH1, MITOCHONDRIAL"/>
    <property type="match status" value="1"/>
</dbReference>
<dbReference type="AlphaFoldDB" id="A0A1K1P0K9"/>
<accession>A0A1K1P0K9</accession>
<dbReference type="PANTHER" id="PTHR11361">
    <property type="entry name" value="DNA MISMATCH REPAIR PROTEIN MUTS FAMILY MEMBER"/>
    <property type="match status" value="1"/>
</dbReference>
<feature type="domain" description="DNA mismatch repair proteins mutS family" evidence="4">
    <location>
        <begin position="225"/>
        <end position="405"/>
    </location>
</feature>
<dbReference type="InterPro" id="IPR045076">
    <property type="entry name" value="MutS"/>
</dbReference>
<dbReference type="InterPro" id="IPR000432">
    <property type="entry name" value="DNA_mismatch_repair_MutS_C"/>
</dbReference>
<evidence type="ECO:0000256" key="2">
    <source>
        <dbReference type="ARBA" id="ARBA00022840"/>
    </source>
</evidence>
<keyword evidence="8" id="KW-1185">Reference proteome</keyword>
<evidence type="ECO:0000259" key="4">
    <source>
        <dbReference type="SMART" id="SM00534"/>
    </source>
</evidence>
<keyword evidence="3" id="KW-0238">DNA-binding</keyword>
<evidence type="ECO:0000313" key="5">
    <source>
        <dbReference type="EMBL" id="SFW40981.1"/>
    </source>
</evidence>
<evidence type="ECO:0000313" key="8">
    <source>
        <dbReference type="Proteomes" id="UP001326715"/>
    </source>
</evidence>
<evidence type="ECO:0000313" key="6">
    <source>
        <dbReference type="EMBL" id="WQG87513.1"/>
    </source>
</evidence>
<evidence type="ECO:0000256" key="1">
    <source>
        <dbReference type="ARBA" id="ARBA00022741"/>
    </source>
</evidence>
<dbReference type="GO" id="GO:0005524">
    <property type="term" value="F:ATP binding"/>
    <property type="evidence" value="ECO:0007669"/>
    <property type="project" value="UniProtKB-KW"/>
</dbReference>
<sequence>MSEALPIEKEIIRLFDYTLHPSSSQRLYDIFSGPRLSFSATLERQQLLQAFLFHWERILGFTYHKADLQEVYQFTTYIELPESSIFQYFGKDKYQLQGRCMQAIRLLRNIYGKYLLPLLGTPLLEDFAGPAKAYYEALEIDKLPKELTFQQIFAFAAKLVMCRERGITARFWDALFEYEAWWSLAMGTRKHGFSIPAFSADNFVIKQFWHPMVENPVKNTLQTTCNMIVLTGPNMSGKSTTLKAIGLCVALAHLGLAVPAEDCRIPFYDQVLIAINVTDDLKNGFSHFMQEIVHLKHTAMQAKEGQRCFAIFDEIFRGTNIDDAMEVTETTIRGLSQFKQCHFIISTHLYQLQGALPVALYEPYQLRAGIRDGVPVNSYQLDRGWSDLKFGRLIFEREGLAKLLE</sequence>
<dbReference type="GO" id="GO:0140664">
    <property type="term" value="F:ATP-dependent DNA damage sensor activity"/>
    <property type="evidence" value="ECO:0007669"/>
    <property type="project" value="InterPro"/>
</dbReference>
<name>A0A1K1P0K9_9BACT</name>
<protein>
    <submittedName>
        <fullName evidence="5">DNA mismatch repair protein MutS</fullName>
    </submittedName>
</protein>
<dbReference type="SUPFAM" id="SSF52540">
    <property type="entry name" value="P-loop containing nucleoside triphosphate hydrolases"/>
    <property type="match status" value="1"/>
</dbReference>
<dbReference type="STRING" id="1004.SAMN05661012_01661"/>
<gene>
    <name evidence="5" type="ORF">SAMN05661012_01661</name>
    <name evidence="6" type="ORF">SR876_21545</name>
</gene>
<dbReference type="RefSeq" id="WP_072358800.1">
    <property type="nucleotide sequence ID" value="NZ_CBHWAX010000312.1"/>
</dbReference>
<dbReference type="InterPro" id="IPR027417">
    <property type="entry name" value="P-loop_NTPase"/>
</dbReference>
<dbReference type="Proteomes" id="UP000183788">
    <property type="component" value="Unassembled WGS sequence"/>
</dbReference>
<proteinExistence type="predicted"/>
<organism evidence="5 7">
    <name type="scientific">Chitinophaga sancti</name>
    <dbReference type="NCBI Taxonomy" id="1004"/>
    <lineage>
        <taxon>Bacteria</taxon>
        <taxon>Pseudomonadati</taxon>
        <taxon>Bacteroidota</taxon>
        <taxon>Chitinophagia</taxon>
        <taxon>Chitinophagales</taxon>
        <taxon>Chitinophagaceae</taxon>
        <taxon>Chitinophaga</taxon>
    </lineage>
</organism>
<dbReference type="Pfam" id="PF00488">
    <property type="entry name" value="MutS_V"/>
    <property type="match status" value="1"/>
</dbReference>
<dbReference type="EMBL" id="CP140154">
    <property type="protein sequence ID" value="WQG87513.1"/>
    <property type="molecule type" value="Genomic_DNA"/>
</dbReference>
<keyword evidence="1" id="KW-0547">Nucleotide-binding</keyword>
<evidence type="ECO:0000256" key="3">
    <source>
        <dbReference type="ARBA" id="ARBA00023125"/>
    </source>
</evidence>